<dbReference type="GO" id="GO:0005958">
    <property type="term" value="C:DNA-dependent protein kinase-DNA ligase 4 complex"/>
    <property type="evidence" value="ECO:0007669"/>
    <property type="project" value="TreeGrafter"/>
</dbReference>
<dbReference type="InterPro" id="IPR038051">
    <property type="entry name" value="XRCC4-like_N_sf"/>
</dbReference>
<evidence type="ECO:0000256" key="4">
    <source>
        <dbReference type="ARBA" id="ARBA00023242"/>
    </source>
</evidence>
<dbReference type="PANTHER" id="PTHR28559:SF1">
    <property type="entry name" value="DNA REPAIR PROTEIN XRCC4"/>
    <property type="match status" value="1"/>
</dbReference>
<dbReference type="FunCoup" id="B4LFW7">
    <property type="interactions" value="5"/>
</dbReference>
<dbReference type="STRING" id="7244.B4LFW7"/>
<dbReference type="SUPFAM" id="SSF58022">
    <property type="entry name" value="XRCC4, C-terminal oligomerization domain"/>
    <property type="match status" value="1"/>
</dbReference>
<accession>B4LFW7</accession>
<keyword evidence="2" id="KW-0227">DNA damage</keyword>
<dbReference type="SMR" id="B4LFW7"/>
<dbReference type="PhylomeDB" id="B4LFW7"/>
<dbReference type="GO" id="GO:0006310">
    <property type="term" value="P:DNA recombination"/>
    <property type="evidence" value="ECO:0007669"/>
    <property type="project" value="InterPro"/>
</dbReference>
<evidence type="ECO:0000256" key="2">
    <source>
        <dbReference type="ARBA" id="ARBA00022763"/>
    </source>
</evidence>
<dbReference type="KEGG" id="dvi:6622543"/>
<dbReference type="HOGENOM" id="CLU_1176513_0_0_1"/>
<comment type="subcellular location">
    <subcellularLocation>
        <location evidence="1">Nucleus</location>
    </subcellularLocation>
</comment>
<dbReference type="GO" id="GO:0003677">
    <property type="term" value="F:DNA binding"/>
    <property type="evidence" value="ECO:0007669"/>
    <property type="project" value="InterPro"/>
</dbReference>
<dbReference type="eggNOG" id="ENOG502QWJA">
    <property type="taxonomic scope" value="Eukaryota"/>
</dbReference>
<evidence type="ECO:0000313" key="7">
    <source>
        <dbReference type="EMBL" id="EDW69344.1"/>
    </source>
</evidence>
<dbReference type="Gene3D" id="1.20.5.370">
    <property type="match status" value="1"/>
</dbReference>
<dbReference type="OMA" id="KVSNCYQ"/>
<dbReference type="InParanoid" id="B4LFW7"/>
<dbReference type="GO" id="GO:0006303">
    <property type="term" value="P:double-strand break repair via nonhomologous end joining"/>
    <property type="evidence" value="ECO:0007669"/>
    <property type="project" value="TreeGrafter"/>
</dbReference>
<dbReference type="EMBL" id="CH940647">
    <property type="protein sequence ID" value="EDW69344.1"/>
    <property type="molecule type" value="Genomic_DNA"/>
</dbReference>
<evidence type="ECO:0000256" key="1">
    <source>
        <dbReference type="ARBA" id="ARBA00004123"/>
    </source>
</evidence>
<reference evidence="7 8" key="1">
    <citation type="journal article" date="2007" name="Nature">
        <title>Evolution of genes and genomes on the Drosophila phylogeny.</title>
        <authorList>
            <consortium name="Drosophila 12 Genomes Consortium"/>
            <person name="Clark A.G."/>
            <person name="Eisen M.B."/>
            <person name="Smith D.R."/>
            <person name="Bergman C.M."/>
            <person name="Oliver B."/>
            <person name="Markow T.A."/>
            <person name="Kaufman T.C."/>
            <person name="Kellis M."/>
            <person name="Gelbart W."/>
            <person name="Iyer V.N."/>
            <person name="Pollard D.A."/>
            <person name="Sackton T.B."/>
            <person name="Larracuente A.M."/>
            <person name="Singh N.D."/>
            <person name="Abad J.P."/>
            <person name="Abt D.N."/>
            <person name="Adryan B."/>
            <person name="Aguade M."/>
            <person name="Akashi H."/>
            <person name="Anderson W.W."/>
            <person name="Aquadro C.F."/>
            <person name="Ardell D.H."/>
            <person name="Arguello R."/>
            <person name="Artieri C.G."/>
            <person name="Barbash D.A."/>
            <person name="Barker D."/>
            <person name="Barsanti P."/>
            <person name="Batterham P."/>
            <person name="Batzoglou S."/>
            <person name="Begun D."/>
            <person name="Bhutkar A."/>
            <person name="Blanco E."/>
            <person name="Bosak S.A."/>
            <person name="Bradley R.K."/>
            <person name="Brand A.D."/>
            <person name="Brent M.R."/>
            <person name="Brooks A.N."/>
            <person name="Brown R.H."/>
            <person name="Butlin R.K."/>
            <person name="Caggese C."/>
            <person name="Calvi B.R."/>
            <person name="Bernardo de Carvalho A."/>
            <person name="Caspi A."/>
            <person name="Castrezana S."/>
            <person name="Celniker S.E."/>
            <person name="Chang J.L."/>
            <person name="Chapple C."/>
            <person name="Chatterji S."/>
            <person name="Chinwalla A."/>
            <person name="Civetta A."/>
            <person name="Clifton S.W."/>
            <person name="Comeron J.M."/>
            <person name="Costello J.C."/>
            <person name="Coyne J.A."/>
            <person name="Daub J."/>
            <person name="David R.G."/>
            <person name="Delcher A.L."/>
            <person name="Delehaunty K."/>
            <person name="Do C.B."/>
            <person name="Ebling H."/>
            <person name="Edwards K."/>
            <person name="Eickbush T."/>
            <person name="Evans J.D."/>
            <person name="Filipski A."/>
            <person name="Findeiss S."/>
            <person name="Freyhult E."/>
            <person name="Fulton L."/>
            <person name="Fulton R."/>
            <person name="Garcia A.C."/>
            <person name="Gardiner A."/>
            <person name="Garfield D.A."/>
            <person name="Garvin B.E."/>
            <person name="Gibson G."/>
            <person name="Gilbert D."/>
            <person name="Gnerre S."/>
            <person name="Godfrey J."/>
            <person name="Good R."/>
            <person name="Gotea V."/>
            <person name="Gravely B."/>
            <person name="Greenberg A.J."/>
            <person name="Griffiths-Jones S."/>
            <person name="Gross S."/>
            <person name="Guigo R."/>
            <person name="Gustafson E.A."/>
            <person name="Haerty W."/>
            <person name="Hahn M.W."/>
            <person name="Halligan D.L."/>
            <person name="Halpern A.L."/>
            <person name="Halter G.M."/>
            <person name="Han M.V."/>
            <person name="Heger A."/>
            <person name="Hillier L."/>
            <person name="Hinrichs A.S."/>
            <person name="Holmes I."/>
            <person name="Hoskins R.A."/>
            <person name="Hubisz M.J."/>
            <person name="Hultmark D."/>
            <person name="Huntley M.A."/>
            <person name="Jaffe D.B."/>
            <person name="Jagadeeshan S."/>
            <person name="Jeck W.R."/>
            <person name="Johnson J."/>
            <person name="Jones C.D."/>
            <person name="Jordan W.C."/>
            <person name="Karpen G.H."/>
            <person name="Kataoka E."/>
            <person name="Keightley P.D."/>
            <person name="Kheradpour P."/>
            <person name="Kirkness E.F."/>
            <person name="Koerich L.B."/>
            <person name="Kristiansen K."/>
            <person name="Kudrna D."/>
            <person name="Kulathinal R.J."/>
            <person name="Kumar S."/>
            <person name="Kwok R."/>
            <person name="Lander E."/>
            <person name="Langley C.H."/>
            <person name="Lapoint R."/>
            <person name="Lazzaro B.P."/>
            <person name="Lee S.J."/>
            <person name="Levesque L."/>
            <person name="Li R."/>
            <person name="Lin C.F."/>
            <person name="Lin M.F."/>
            <person name="Lindblad-Toh K."/>
            <person name="Llopart A."/>
            <person name="Long M."/>
            <person name="Low L."/>
            <person name="Lozovsky E."/>
            <person name="Lu J."/>
            <person name="Luo M."/>
            <person name="Machado C.A."/>
            <person name="Makalowski W."/>
            <person name="Marzo M."/>
            <person name="Matsuda M."/>
            <person name="Matzkin L."/>
            <person name="McAllister B."/>
            <person name="McBride C.S."/>
            <person name="McKernan B."/>
            <person name="McKernan K."/>
            <person name="Mendez-Lago M."/>
            <person name="Minx P."/>
            <person name="Mollenhauer M.U."/>
            <person name="Montooth K."/>
            <person name="Mount S.M."/>
            <person name="Mu X."/>
            <person name="Myers E."/>
            <person name="Negre B."/>
            <person name="Newfeld S."/>
            <person name="Nielsen R."/>
            <person name="Noor M.A."/>
            <person name="O'Grady P."/>
            <person name="Pachter L."/>
            <person name="Papaceit M."/>
            <person name="Parisi M.J."/>
            <person name="Parisi M."/>
            <person name="Parts L."/>
            <person name="Pedersen J.S."/>
            <person name="Pesole G."/>
            <person name="Phillippy A.M."/>
            <person name="Ponting C.P."/>
            <person name="Pop M."/>
            <person name="Porcelli D."/>
            <person name="Powell J.R."/>
            <person name="Prohaska S."/>
            <person name="Pruitt K."/>
            <person name="Puig M."/>
            <person name="Quesneville H."/>
            <person name="Ram K.R."/>
            <person name="Rand D."/>
            <person name="Rasmussen M.D."/>
            <person name="Reed L.K."/>
            <person name="Reenan R."/>
            <person name="Reily A."/>
            <person name="Remington K.A."/>
            <person name="Rieger T.T."/>
            <person name="Ritchie M.G."/>
            <person name="Robin C."/>
            <person name="Rogers Y.H."/>
            <person name="Rohde C."/>
            <person name="Rozas J."/>
            <person name="Rubenfield M.J."/>
            <person name="Ruiz A."/>
            <person name="Russo S."/>
            <person name="Salzberg S.L."/>
            <person name="Sanchez-Gracia A."/>
            <person name="Saranga D.J."/>
            <person name="Sato H."/>
            <person name="Schaeffer S.W."/>
            <person name="Schatz M.C."/>
            <person name="Schlenke T."/>
            <person name="Schwartz R."/>
            <person name="Segarra C."/>
            <person name="Singh R.S."/>
            <person name="Sirot L."/>
            <person name="Sirota M."/>
            <person name="Sisneros N.B."/>
            <person name="Smith C.D."/>
            <person name="Smith T.F."/>
            <person name="Spieth J."/>
            <person name="Stage D.E."/>
            <person name="Stark A."/>
            <person name="Stephan W."/>
            <person name="Strausberg R.L."/>
            <person name="Strempel S."/>
            <person name="Sturgill D."/>
            <person name="Sutton G."/>
            <person name="Sutton G.G."/>
            <person name="Tao W."/>
            <person name="Teichmann S."/>
            <person name="Tobari Y.N."/>
            <person name="Tomimura Y."/>
            <person name="Tsolas J.M."/>
            <person name="Valente V.L."/>
            <person name="Venter E."/>
            <person name="Venter J.C."/>
            <person name="Vicario S."/>
            <person name="Vieira F.G."/>
            <person name="Vilella A.J."/>
            <person name="Villasante A."/>
            <person name="Walenz B."/>
            <person name="Wang J."/>
            <person name="Wasserman M."/>
            <person name="Watts T."/>
            <person name="Wilson D."/>
            <person name="Wilson R.K."/>
            <person name="Wing R.A."/>
            <person name="Wolfner M.F."/>
            <person name="Wong A."/>
            <person name="Wong G.K."/>
            <person name="Wu C.I."/>
            <person name="Wu G."/>
            <person name="Yamamoto D."/>
            <person name="Yang H.P."/>
            <person name="Yang S.P."/>
            <person name="Yorke J.A."/>
            <person name="Yoshida K."/>
            <person name="Zdobnov E."/>
            <person name="Zhang P."/>
            <person name="Zhang Y."/>
            <person name="Zimin A.V."/>
            <person name="Baldwin J."/>
            <person name="Abdouelleil A."/>
            <person name="Abdulkadir J."/>
            <person name="Abebe A."/>
            <person name="Abera B."/>
            <person name="Abreu J."/>
            <person name="Acer S.C."/>
            <person name="Aftuck L."/>
            <person name="Alexander A."/>
            <person name="An P."/>
            <person name="Anderson E."/>
            <person name="Anderson S."/>
            <person name="Arachi H."/>
            <person name="Azer M."/>
            <person name="Bachantsang P."/>
            <person name="Barry A."/>
            <person name="Bayul T."/>
            <person name="Berlin A."/>
            <person name="Bessette D."/>
            <person name="Bloom T."/>
            <person name="Blye J."/>
            <person name="Boguslavskiy L."/>
            <person name="Bonnet C."/>
            <person name="Boukhgalter B."/>
            <person name="Bourzgui I."/>
            <person name="Brown A."/>
            <person name="Cahill P."/>
            <person name="Channer S."/>
            <person name="Cheshatsang Y."/>
            <person name="Chuda L."/>
            <person name="Citroen M."/>
            <person name="Collymore A."/>
            <person name="Cooke P."/>
            <person name="Costello M."/>
            <person name="D'Aco K."/>
            <person name="Daza R."/>
            <person name="De Haan G."/>
            <person name="DeGray S."/>
            <person name="DeMaso C."/>
            <person name="Dhargay N."/>
            <person name="Dooley K."/>
            <person name="Dooley E."/>
            <person name="Doricent M."/>
            <person name="Dorje P."/>
            <person name="Dorjee K."/>
            <person name="Dupes A."/>
            <person name="Elong R."/>
            <person name="Falk J."/>
            <person name="Farina A."/>
            <person name="Faro S."/>
            <person name="Ferguson D."/>
            <person name="Fisher S."/>
            <person name="Foley C.D."/>
            <person name="Franke A."/>
            <person name="Friedrich D."/>
            <person name="Gadbois L."/>
            <person name="Gearin G."/>
            <person name="Gearin C.R."/>
            <person name="Giannoukos G."/>
            <person name="Goode T."/>
            <person name="Graham J."/>
            <person name="Grandbois E."/>
            <person name="Grewal S."/>
            <person name="Gyaltsen K."/>
            <person name="Hafez N."/>
            <person name="Hagos B."/>
            <person name="Hall J."/>
            <person name="Henson C."/>
            <person name="Hollinger A."/>
            <person name="Honan T."/>
            <person name="Huard M.D."/>
            <person name="Hughes L."/>
            <person name="Hurhula B."/>
            <person name="Husby M.E."/>
            <person name="Kamat A."/>
            <person name="Kanga B."/>
            <person name="Kashin S."/>
            <person name="Khazanovich D."/>
            <person name="Kisner P."/>
            <person name="Lance K."/>
            <person name="Lara M."/>
            <person name="Lee W."/>
            <person name="Lennon N."/>
            <person name="Letendre F."/>
            <person name="LeVine R."/>
            <person name="Lipovsky A."/>
            <person name="Liu X."/>
            <person name="Liu J."/>
            <person name="Liu S."/>
            <person name="Lokyitsang T."/>
            <person name="Lokyitsang Y."/>
            <person name="Lubonja R."/>
            <person name="Lui A."/>
            <person name="MacDonald P."/>
            <person name="Magnisalis V."/>
            <person name="Maru K."/>
            <person name="Matthews C."/>
            <person name="McCusker W."/>
            <person name="McDonough S."/>
            <person name="Mehta T."/>
            <person name="Meldrim J."/>
            <person name="Meneus L."/>
            <person name="Mihai O."/>
            <person name="Mihalev A."/>
            <person name="Mihova T."/>
            <person name="Mittelman R."/>
            <person name="Mlenga V."/>
            <person name="Montmayeur A."/>
            <person name="Mulrain L."/>
            <person name="Navidi A."/>
            <person name="Naylor J."/>
            <person name="Negash T."/>
            <person name="Nguyen T."/>
            <person name="Nguyen N."/>
            <person name="Nicol R."/>
            <person name="Norbu C."/>
            <person name="Norbu N."/>
            <person name="Novod N."/>
            <person name="O'Neill B."/>
            <person name="Osman S."/>
            <person name="Markiewicz E."/>
            <person name="Oyono O.L."/>
            <person name="Patti C."/>
            <person name="Phunkhang P."/>
            <person name="Pierre F."/>
            <person name="Priest M."/>
            <person name="Raghuraman S."/>
            <person name="Rege F."/>
            <person name="Reyes R."/>
            <person name="Rise C."/>
            <person name="Rogov P."/>
            <person name="Ross K."/>
            <person name="Ryan E."/>
            <person name="Settipalli S."/>
            <person name="Shea T."/>
            <person name="Sherpa N."/>
            <person name="Shi L."/>
            <person name="Shih D."/>
            <person name="Sparrow T."/>
            <person name="Spaulding J."/>
            <person name="Stalker J."/>
            <person name="Stange-Thomann N."/>
            <person name="Stavropoulos S."/>
            <person name="Stone C."/>
            <person name="Strader C."/>
            <person name="Tesfaye S."/>
            <person name="Thomson T."/>
            <person name="Thoulutsang Y."/>
            <person name="Thoulutsang D."/>
            <person name="Topham K."/>
            <person name="Topping I."/>
            <person name="Tsamla T."/>
            <person name="Vassiliev H."/>
            <person name="Vo A."/>
            <person name="Wangchuk T."/>
            <person name="Wangdi T."/>
            <person name="Weiand M."/>
            <person name="Wilkinson J."/>
            <person name="Wilson A."/>
            <person name="Yadav S."/>
            <person name="Young G."/>
            <person name="Yu Q."/>
            <person name="Zembek L."/>
            <person name="Zhong D."/>
            <person name="Zimmer A."/>
            <person name="Zwirko Z."/>
            <person name="Jaffe D.B."/>
            <person name="Alvarez P."/>
            <person name="Brockman W."/>
            <person name="Butler J."/>
            <person name="Chin C."/>
            <person name="Gnerre S."/>
            <person name="Grabherr M."/>
            <person name="Kleber M."/>
            <person name="Mauceli E."/>
            <person name="MacCallum I."/>
        </authorList>
    </citation>
    <scope>NUCLEOTIDE SEQUENCE [LARGE SCALE GENOMIC DNA]</scope>
    <source>
        <strain evidence="8">Tucson 15010-1051.87</strain>
    </source>
</reference>
<dbReference type="InterPro" id="IPR053961">
    <property type="entry name" value="XRCC4_N"/>
</dbReference>
<dbReference type="PANTHER" id="PTHR28559">
    <property type="entry name" value="DNA REPAIR PROTEIN XRCC4"/>
    <property type="match status" value="1"/>
</dbReference>
<evidence type="ECO:0000259" key="6">
    <source>
        <dbReference type="Pfam" id="PF06632"/>
    </source>
</evidence>
<feature type="domain" description="XRCC4 N-terminal" evidence="6">
    <location>
        <begin position="25"/>
        <end position="99"/>
    </location>
</feature>
<evidence type="ECO:0000256" key="5">
    <source>
        <dbReference type="SAM" id="MobiDB-lite"/>
    </source>
</evidence>
<dbReference type="Proteomes" id="UP000008792">
    <property type="component" value="Unassembled WGS sequence"/>
</dbReference>
<dbReference type="GO" id="GO:0032807">
    <property type="term" value="C:DNA ligase IV complex"/>
    <property type="evidence" value="ECO:0007669"/>
    <property type="project" value="TreeGrafter"/>
</dbReference>
<protein>
    <recommendedName>
        <fullName evidence="6">XRCC4 N-terminal domain-containing protein</fullName>
    </recommendedName>
</protein>
<dbReference type="Pfam" id="PF06632">
    <property type="entry name" value="XRCC4"/>
    <property type="match status" value="1"/>
</dbReference>
<keyword evidence="3" id="KW-0234">DNA repair</keyword>
<name>B4LFW7_DROVI</name>
<dbReference type="OrthoDB" id="8064436at2759"/>
<feature type="region of interest" description="Disordered" evidence="5">
    <location>
        <begin position="195"/>
        <end position="231"/>
    </location>
</feature>
<dbReference type="InterPro" id="IPR010585">
    <property type="entry name" value="DNA_repair_prot_XRCC4"/>
</dbReference>
<dbReference type="GO" id="GO:0010165">
    <property type="term" value="P:response to X-ray"/>
    <property type="evidence" value="ECO:0007669"/>
    <property type="project" value="TreeGrafter"/>
</dbReference>
<sequence length="247" mass="28302">MSEHLVKVLHRTQLSHSQTDAKHFIYIYSKWLEDVTELQLLLTTSNTSYRATLKHEEMKGAADELEQSYVEFLAECKEALTTQMGVPGFDYELDEQQARFRLVKCTGFETLYVDVPLRKASNCYHLLDAAIEIAQRQPTVDAGQVGAGASQSNELLIEYEQYIKDSKLAEKKLLKKFVMLINSKKQRIEELERRLEERTQNAGQDTDTDIEEQPAVVNQEGDQDDDNDSDVYAGATQVLTQKTRMRE</sequence>
<organism evidence="7 8">
    <name type="scientific">Drosophila virilis</name>
    <name type="common">Fruit fly</name>
    <dbReference type="NCBI Taxonomy" id="7244"/>
    <lineage>
        <taxon>Eukaryota</taxon>
        <taxon>Metazoa</taxon>
        <taxon>Ecdysozoa</taxon>
        <taxon>Arthropoda</taxon>
        <taxon>Hexapoda</taxon>
        <taxon>Insecta</taxon>
        <taxon>Pterygota</taxon>
        <taxon>Neoptera</taxon>
        <taxon>Endopterygota</taxon>
        <taxon>Diptera</taxon>
        <taxon>Brachycera</taxon>
        <taxon>Muscomorpha</taxon>
        <taxon>Ephydroidea</taxon>
        <taxon>Drosophilidae</taxon>
        <taxon>Drosophila</taxon>
    </lineage>
</organism>
<evidence type="ECO:0000313" key="8">
    <source>
        <dbReference type="Proteomes" id="UP000008792"/>
    </source>
</evidence>
<dbReference type="AlphaFoldDB" id="B4LFW7"/>
<gene>
    <name evidence="7" type="primary">Dvir\GJ13191</name>
    <name evidence="7" type="ORF">Dvir_GJ13191</name>
</gene>
<dbReference type="Gene3D" id="2.170.210.10">
    <property type="entry name" value="DNA double-strand break repair and VJ recombination XRCC4, N-terminal"/>
    <property type="match status" value="1"/>
</dbReference>
<keyword evidence="4" id="KW-0539">Nucleus</keyword>
<proteinExistence type="predicted"/>
<keyword evidence="8" id="KW-1185">Reference proteome</keyword>
<evidence type="ECO:0000256" key="3">
    <source>
        <dbReference type="ARBA" id="ARBA00023204"/>
    </source>
</evidence>
<dbReference type="InterPro" id="IPR014751">
    <property type="entry name" value="XRCC4-like_C"/>
</dbReference>